<dbReference type="RefSeq" id="WP_023843004.1">
    <property type="nucleotide sequence ID" value="NC_023012.1"/>
</dbReference>
<gene>
    <name evidence="7" type="ORF">HISP_19025</name>
</gene>
<dbReference type="GO" id="GO:0016829">
    <property type="term" value="F:lyase activity"/>
    <property type="evidence" value="ECO:0007669"/>
    <property type="project" value="UniProtKB-KW"/>
</dbReference>
<name>V5TUI0_HALHI</name>
<keyword evidence="3" id="KW-0574">Periplasm</keyword>
<evidence type="ECO:0000256" key="4">
    <source>
        <dbReference type="ARBA" id="ARBA00023239"/>
    </source>
</evidence>
<dbReference type="PANTHER" id="PTHR39210">
    <property type="entry name" value="HEPARIN-SULFATE LYASE"/>
    <property type="match status" value="1"/>
</dbReference>
<evidence type="ECO:0000256" key="3">
    <source>
        <dbReference type="ARBA" id="ARBA00022764"/>
    </source>
</evidence>
<evidence type="ECO:0000256" key="2">
    <source>
        <dbReference type="ARBA" id="ARBA00022729"/>
    </source>
</evidence>
<feature type="domain" description="Heparin-sulfate lyase N-terminal" evidence="6">
    <location>
        <begin position="113"/>
        <end position="342"/>
    </location>
</feature>
<evidence type="ECO:0000313" key="8">
    <source>
        <dbReference type="Proteomes" id="UP000018572"/>
    </source>
</evidence>
<dbReference type="Gene3D" id="2.70.98.70">
    <property type="match status" value="1"/>
</dbReference>
<evidence type="ECO:0000256" key="1">
    <source>
        <dbReference type="ARBA" id="ARBA00004418"/>
    </source>
</evidence>
<dbReference type="KEGG" id="hhn:HISP_19025"/>
<feature type="domain" description="Heparinase II/III-like C-terminal" evidence="5">
    <location>
        <begin position="375"/>
        <end position="547"/>
    </location>
</feature>
<geneLocation type="plasmid" evidence="7 8">
    <name>pHH406</name>
</geneLocation>
<protein>
    <submittedName>
        <fullName evidence="7">Uncharacterized protein</fullName>
    </submittedName>
</protein>
<dbReference type="GO" id="GO:0042597">
    <property type="term" value="C:periplasmic space"/>
    <property type="evidence" value="ECO:0007669"/>
    <property type="project" value="UniProtKB-SubCell"/>
</dbReference>
<sequence>MSDTTLTALLDRDRVPLLYHTARNMQPRQLAGIAERKLRHLIVPAVPVDFDARYEGSVPASLSGAPDPVARNTALLRDALPSSGQTDFRELSQGIAAGEVTFRNRTVTVESASGVDWVGAGVPEPSTLWGLQFHGFAFLMWPVLGYQSPTDCTAVEETLEQWLRDWDRSGSNRIGQPAYLRRSWTPHAVSLRILNLVRFYAWAEDVLEPPHSARLRKLVYKNAAFLSNHVEHDIGGNHLIENGAALVMAGLFFPESGQQWVKQGLDVLVETAEQFRADGGHFERSPMYHAVTVTRYLTVIDLLKRVGREIPPEVQRVATAGVRFLRDMEPPDGRLPLLNDSVFGLALPLQSCLAYARAVGIEPTDETTSAQNAPTASGYYWLGTGRSRLLVDGGAIGPPHLPAHSHNDHFAVLWWADGQRILTDTGVFEYLPTTERQYSRSVEAHNTVQYDDVEPIQTGGSYLFGRRIEPEVAYEHRDGLTCFDGHYRTESSSQPQYSHRRHIYGSDTWWLVWDTVSAEKSAPIRSRLHLDPAVTVRSTPSDGQQHLVVSSLEGGSETGIAHIYPLDTDRIIRDQRPYYPEFGRSMPRTGITLRTDGSDVSFGFLLSTDDIDTVDVTRDGDEATGVQVGTVFQPLTSIED</sequence>
<keyword evidence="8" id="KW-1185">Reference proteome</keyword>
<proteinExistence type="predicted"/>
<dbReference type="SUPFAM" id="SSF48230">
    <property type="entry name" value="Chondroitin AC/alginate lyase"/>
    <property type="match status" value="1"/>
</dbReference>
<dbReference type="Gene3D" id="1.50.10.100">
    <property type="entry name" value="Chondroitin AC/alginate lyase"/>
    <property type="match status" value="1"/>
</dbReference>
<accession>V5TUI0</accession>
<dbReference type="GeneID" id="23803062"/>
<comment type="subcellular location">
    <subcellularLocation>
        <location evidence="1">Periplasm</location>
    </subcellularLocation>
</comment>
<evidence type="ECO:0000259" key="6">
    <source>
        <dbReference type="Pfam" id="PF16889"/>
    </source>
</evidence>
<organism evidence="7 8">
    <name type="scientific">Haloarcula hispanica N601</name>
    <dbReference type="NCBI Taxonomy" id="1417673"/>
    <lineage>
        <taxon>Archaea</taxon>
        <taxon>Methanobacteriati</taxon>
        <taxon>Methanobacteriota</taxon>
        <taxon>Stenosarchaea group</taxon>
        <taxon>Halobacteria</taxon>
        <taxon>Halobacteriales</taxon>
        <taxon>Haloarculaceae</taxon>
        <taxon>Haloarcula</taxon>
    </lineage>
</organism>
<dbReference type="Proteomes" id="UP000018572">
    <property type="component" value="Plasmid pHH406"/>
</dbReference>
<dbReference type="Pfam" id="PF07940">
    <property type="entry name" value="Hepar_II_III_C"/>
    <property type="match status" value="1"/>
</dbReference>
<reference evidence="7 8" key="1">
    <citation type="journal article" date="2014" name="Genome Announc.">
        <title>Complete Genome Sequence of the Extremely Halophilic Archaeon Haloarcula hispanica Strain N601.</title>
        <authorList>
            <person name="Ding J.Y."/>
            <person name="Chiang P.W."/>
            <person name="Hong M.J."/>
            <person name="Dyall-Smith M."/>
            <person name="Tang S.L."/>
        </authorList>
    </citation>
    <scope>NUCLEOTIDE SEQUENCE [LARGE SCALE GENOMIC DNA]</scope>
    <source>
        <strain evidence="7 8">N601</strain>
    </source>
</reference>
<dbReference type="Pfam" id="PF16889">
    <property type="entry name" value="Hepar_II_III_N"/>
    <property type="match status" value="1"/>
</dbReference>
<dbReference type="InterPro" id="IPR008929">
    <property type="entry name" value="Chondroitin_lyas"/>
</dbReference>
<dbReference type="InterPro" id="IPR031680">
    <property type="entry name" value="Hepar_II_III_N"/>
</dbReference>
<dbReference type="HOGENOM" id="CLU_022012_3_0_2"/>
<keyword evidence="2" id="KW-0732">Signal</keyword>
<keyword evidence="4" id="KW-0456">Lyase</keyword>
<dbReference type="InterPro" id="IPR012480">
    <property type="entry name" value="Hepar_II_III_C"/>
</dbReference>
<evidence type="ECO:0000259" key="5">
    <source>
        <dbReference type="Pfam" id="PF07940"/>
    </source>
</evidence>
<evidence type="ECO:0000313" key="7">
    <source>
        <dbReference type="EMBL" id="AHB68355.1"/>
    </source>
</evidence>
<keyword evidence="7" id="KW-0614">Plasmid</keyword>
<dbReference type="EMBL" id="CP006887">
    <property type="protein sequence ID" value="AHB68355.1"/>
    <property type="molecule type" value="Genomic_DNA"/>
</dbReference>
<dbReference type="AlphaFoldDB" id="V5TUI0"/>
<dbReference type="PANTHER" id="PTHR39210:SF1">
    <property type="entry name" value="HEPARIN-SULFATE LYASE"/>
    <property type="match status" value="1"/>
</dbReference>